<gene>
    <name evidence="2" type="ORF">BL253_25205</name>
</gene>
<evidence type="ECO:0000313" key="3">
    <source>
        <dbReference type="Proteomes" id="UP000188929"/>
    </source>
</evidence>
<accession>A0A1V2I5W3</accession>
<organism evidence="2 3">
    <name type="scientific">Pseudofrankia asymbiotica</name>
    <dbReference type="NCBI Taxonomy" id="1834516"/>
    <lineage>
        <taxon>Bacteria</taxon>
        <taxon>Bacillati</taxon>
        <taxon>Actinomycetota</taxon>
        <taxon>Actinomycetes</taxon>
        <taxon>Frankiales</taxon>
        <taxon>Frankiaceae</taxon>
        <taxon>Pseudofrankia</taxon>
    </lineage>
</organism>
<comment type="caution">
    <text evidence="2">The sequence shown here is derived from an EMBL/GenBank/DDBJ whole genome shotgun (WGS) entry which is preliminary data.</text>
</comment>
<name>A0A1V2I5W3_9ACTN</name>
<sequence>MTAVSTRRAAVVRRGQAVSTRSTGHAGAGEAGGRARRGHDSPADLDRHGRDGGRASPPSGPRGRGAVTVTR</sequence>
<keyword evidence="3" id="KW-1185">Reference proteome</keyword>
<protein>
    <submittedName>
        <fullName evidence="2">Uncharacterized protein</fullName>
    </submittedName>
</protein>
<feature type="compositionally biased region" description="Low complexity" evidence="1">
    <location>
        <begin position="1"/>
        <end position="14"/>
    </location>
</feature>
<proteinExistence type="predicted"/>
<dbReference type="AlphaFoldDB" id="A0A1V2I5W3"/>
<feature type="compositionally biased region" description="Basic and acidic residues" evidence="1">
    <location>
        <begin position="38"/>
        <end position="53"/>
    </location>
</feature>
<reference evidence="3" key="1">
    <citation type="submission" date="2016-10" db="EMBL/GenBank/DDBJ databases">
        <title>Frankia sp. NRRL B-16386 Genome sequencing.</title>
        <authorList>
            <person name="Ghodhbane-Gtari F."/>
            <person name="Swanson E."/>
            <person name="Gueddou A."/>
            <person name="Hezbri K."/>
            <person name="Ktari K."/>
            <person name="Nouioui I."/>
            <person name="Morris K."/>
            <person name="Simpson S."/>
            <person name="Abebe-Akele F."/>
            <person name="Thomas K."/>
            <person name="Gtari M."/>
            <person name="Tisa L.S."/>
        </authorList>
    </citation>
    <scope>NUCLEOTIDE SEQUENCE [LARGE SCALE GENOMIC DNA]</scope>
    <source>
        <strain evidence="3">NRRL B-16386</strain>
    </source>
</reference>
<dbReference type="Proteomes" id="UP000188929">
    <property type="component" value="Unassembled WGS sequence"/>
</dbReference>
<dbReference type="EMBL" id="MOMC01000052">
    <property type="protein sequence ID" value="ONH26233.1"/>
    <property type="molecule type" value="Genomic_DNA"/>
</dbReference>
<evidence type="ECO:0000313" key="2">
    <source>
        <dbReference type="EMBL" id="ONH26233.1"/>
    </source>
</evidence>
<evidence type="ECO:0000256" key="1">
    <source>
        <dbReference type="SAM" id="MobiDB-lite"/>
    </source>
</evidence>
<feature type="region of interest" description="Disordered" evidence="1">
    <location>
        <begin position="1"/>
        <end position="71"/>
    </location>
</feature>